<evidence type="ECO:0000259" key="1">
    <source>
        <dbReference type="Pfam" id="PF19994"/>
    </source>
</evidence>
<dbReference type="EMBL" id="JAICCF010000001">
    <property type="protein sequence ID" value="MBW8683514.1"/>
    <property type="molecule type" value="Genomic_DNA"/>
</dbReference>
<proteinExistence type="predicted"/>
<name>A0ABS7G7A1_9BACT</name>
<dbReference type="Pfam" id="PF19994">
    <property type="entry name" value="GASH"/>
    <property type="match status" value="1"/>
</dbReference>
<evidence type="ECO:0000313" key="3">
    <source>
        <dbReference type="Proteomes" id="UP000812961"/>
    </source>
</evidence>
<sequence>MSFTAKQLFPDWYKEAVKKEVQREELDNRRKGIDAITSRGERDFWNMLLKVYLGFKEINEDSVAELVNFFKAEDEYFSTKNDHLLRTLLGCAIAEKIELNDTCVSDYCSVAILIHIESSDQQLADLSKIALKSWVQECERTRKVEITTPHLDYNPTFVKHGVPTWAPETVVDAASLKKFADKIIESFNNVIKEFNTVSARFDNLKKERDQLVNGMTALSEECDILWWLFGGNSIVLNKPLKEVPAEIYGVVLAIELNRMTKNIPGIGKIENLLRKATEIKPELESKTYSLTDICAGLSKCRAEFPKSTQNSLIGAFLEISPLLNVLKAGLENNQDDALNILKTKSILSLEKAYSAADFASQLYKELILSRLYNEIGQ</sequence>
<gene>
    <name evidence="2" type="ORF">K1Y79_04130</name>
</gene>
<dbReference type="Proteomes" id="UP000812961">
    <property type="component" value="Unassembled WGS sequence"/>
</dbReference>
<evidence type="ECO:0000313" key="2">
    <source>
        <dbReference type="EMBL" id="MBW8683514.1"/>
    </source>
</evidence>
<organism evidence="2 3">
    <name type="scientific">Chitinophaga rhizophila</name>
    <dbReference type="NCBI Taxonomy" id="2866212"/>
    <lineage>
        <taxon>Bacteria</taxon>
        <taxon>Pseudomonadati</taxon>
        <taxon>Bacteroidota</taxon>
        <taxon>Chitinophagia</taxon>
        <taxon>Chitinophagales</taxon>
        <taxon>Chitinophagaceae</taxon>
        <taxon>Chitinophaga</taxon>
    </lineage>
</organism>
<feature type="domain" description="GTPase-associated system helical" evidence="1">
    <location>
        <begin position="24"/>
        <end position="371"/>
    </location>
</feature>
<dbReference type="InterPro" id="IPR045523">
    <property type="entry name" value="GASH"/>
</dbReference>
<dbReference type="RefSeq" id="WP_220248733.1">
    <property type="nucleotide sequence ID" value="NZ_JAICCF010000001.1"/>
</dbReference>
<accession>A0ABS7G7A1</accession>
<keyword evidence="3" id="KW-1185">Reference proteome</keyword>
<protein>
    <recommendedName>
        <fullName evidence="1">GTPase-associated system helical domain-containing protein</fullName>
    </recommendedName>
</protein>
<comment type="caution">
    <text evidence="2">The sequence shown here is derived from an EMBL/GenBank/DDBJ whole genome shotgun (WGS) entry which is preliminary data.</text>
</comment>
<reference evidence="2 3" key="1">
    <citation type="submission" date="2021-08" db="EMBL/GenBank/DDBJ databases">
        <title>The genome sequence of Chitinophaga sp. B61.</title>
        <authorList>
            <person name="Zhang X."/>
        </authorList>
    </citation>
    <scope>NUCLEOTIDE SEQUENCE [LARGE SCALE GENOMIC DNA]</scope>
    <source>
        <strain evidence="2 3">B61</strain>
    </source>
</reference>